<sequence length="58" mass="6377">MKMCMLSNLCCLACCPSPTSRPDLRRSHPCAKIRHLIKPPCVPSLILAQVQTPGAKIF</sequence>
<dbReference type="EMBL" id="KZ293486">
    <property type="protein sequence ID" value="PBK60447.1"/>
    <property type="molecule type" value="Genomic_DNA"/>
</dbReference>
<evidence type="ECO:0000313" key="2">
    <source>
        <dbReference type="Proteomes" id="UP000218334"/>
    </source>
</evidence>
<reference evidence="2" key="1">
    <citation type="journal article" date="2017" name="Nat. Ecol. Evol.">
        <title>Genome expansion and lineage-specific genetic innovations in the forest pathogenic fungi Armillaria.</title>
        <authorList>
            <person name="Sipos G."/>
            <person name="Prasanna A.N."/>
            <person name="Walter M.C."/>
            <person name="O'Connor E."/>
            <person name="Balint B."/>
            <person name="Krizsan K."/>
            <person name="Kiss B."/>
            <person name="Hess J."/>
            <person name="Varga T."/>
            <person name="Slot J."/>
            <person name="Riley R."/>
            <person name="Boka B."/>
            <person name="Rigling D."/>
            <person name="Barry K."/>
            <person name="Lee J."/>
            <person name="Mihaltcheva S."/>
            <person name="LaButti K."/>
            <person name="Lipzen A."/>
            <person name="Waldron R."/>
            <person name="Moloney N.M."/>
            <person name="Sperisen C."/>
            <person name="Kredics L."/>
            <person name="Vagvoelgyi C."/>
            <person name="Patrignani A."/>
            <person name="Fitzpatrick D."/>
            <person name="Nagy I."/>
            <person name="Doyle S."/>
            <person name="Anderson J.B."/>
            <person name="Grigoriev I.V."/>
            <person name="Gueldener U."/>
            <person name="Muensterkoetter M."/>
            <person name="Nagy L.G."/>
        </authorList>
    </citation>
    <scope>NUCLEOTIDE SEQUENCE [LARGE SCALE GENOMIC DNA]</scope>
    <source>
        <strain evidence="2">28-4</strain>
    </source>
</reference>
<organism evidence="1 2">
    <name type="scientific">Armillaria solidipes</name>
    <dbReference type="NCBI Taxonomy" id="1076256"/>
    <lineage>
        <taxon>Eukaryota</taxon>
        <taxon>Fungi</taxon>
        <taxon>Dikarya</taxon>
        <taxon>Basidiomycota</taxon>
        <taxon>Agaricomycotina</taxon>
        <taxon>Agaricomycetes</taxon>
        <taxon>Agaricomycetidae</taxon>
        <taxon>Agaricales</taxon>
        <taxon>Marasmiineae</taxon>
        <taxon>Physalacriaceae</taxon>
        <taxon>Armillaria</taxon>
    </lineage>
</organism>
<evidence type="ECO:0000313" key="1">
    <source>
        <dbReference type="EMBL" id="PBK60447.1"/>
    </source>
</evidence>
<protein>
    <submittedName>
        <fullName evidence="1">Uncharacterized protein</fullName>
    </submittedName>
</protein>
<accession>A0A2H3B779</accession>
<name>A0A2H3B779_9AGAR</name>
<proteinExistence type="predicted"/>
<dbReference type="Proteomes" id="UP000218334">
    <property type="component" value="Unassembled WGS sequence"/>
</dbReference>
<dbReference type="AlphaFoldDB" id="A0A2H3B779"/>
<gene>
    <name evidence="1" type="ORF">ARMSODRAFT_727559</name>
</gene>
<keyword evidence="2" id="KW-1185">Reference proteome</keyword>